<sequence>MTEFLDVPGGRIAYDVTGDGPLVVCLPGMGDVRGAYRFLAPRLVAAGYRVATADLRGHGESSAHWDSYGHSDLGADLLALIRHLGGPAVVVAHSFSPGAAVFAAAEAPEEVLSTVLIGPFATQPELNPLLELAVRLVVRSATLWGAFYTSLYPGTRPDDFAAYRAALKATLRESGRMAAVAAMSQPAARDADGHRARATQPSLIVMGTRDGDFPDPRAAADAMAAALAGPAEVAMIEGAGHYPHAQFPAETAAVVLPFLRATHAPAGRPADAPAPSQAPATVTA</sequence>
<accession>A0A852ZX00</accession>
<dbReference type="EMBL" id="JACBZD010000001">
    <property type="protein sequence ID" value="NYI06217.1"/>
    <property type="molecule type" value="Genomic_DNA"/>
</dbReference>
<evidence type="ECO:0000313" key="4">
    <source>
        <dbReference type="EMBL" id="NYI06217.1"/>
    </source>
</evidence>
<dbReference type="InterPro" id="IPR029058">
    <property type="entry name" value="AB_hydrolase_fold"/>
</dbReference>
<dbReference type="Proteomes" id="UP000567795">
    <property type="component" value="Unassembled WGS sequence"/>
</dbReference>
<keyword evidence="5" id="KW-1185">Reference proteome</keyword>
<evidence type="ECO:0000256" key="1">
    <source>
        <dbReference type="ARBA" id="ARBA00022801"/>
    </source>
</evidence>
<feature type="domain" description="AB hydrolase-1" evidence="3">
    <location>
        <begin position="23"/>
        <end position="253"/>
    </location>
</feature>
<gene>
    <name evidence="4" type="ORF">FHU37_003160</name>
</gene>
<dbReference type="InterPro" id="IPR000639">
    <property type="entry name" value="Epox_hydrolase-like"/>
</dbReference>
<evidence type="ECO:0000256" key="2">
    <source>
        <dbReference type="SAM" id="MobiDB-lite"/>
    </source>
</evidence>
<keyword evidence="1" id="KW-0378">Hydrolase</keyword>
<dbReference type="AlphaFoldDB" id="A0A852ZX00"/>
<evidence type="ECO:0000313" key="5">
    <source>
        <dbReference type="Proteomes" id="UP000567795"/>
    </source>
</evidence>
<dbReference type="PANTHER" id="PTHR43329">
    <property type="entry name" value="EPOXIDE HYDROLASE"/>
    <property type="match status" value="1"/>
</dbReference>
<dbReference type="SUPFAM" id="SSF53474">
    <property type="entry name" value="alpha/beta-Hydrolases"/>
    <property type="match status" value="1"/>
</dbReference>
<dbReference type="InterPro" id="IPR000073">
    <property type="entry name" value="AB_hydrolase_1"/>
</dbReference>
<feature type="region of interest" description="Disordered" evidence="2">
    <location>
        <begin position="265"/>
        <end position="284"/>
    </location>
</feature>
<proteinExistence type="predicted"/>
<dbReference type="PRINTS" id="PR00412">
    <property type="entry name" value="EPOXHYDRLASE"/>
</dbReference>
<protein>
    <submittedName>
        <fullName evidence="4">Pimeloyl-ACP methyl ester carboxylesterase</fullName>
    </submittedName>
</protein>
<dbReference type="Gene3D" id="3.40.50.1820">
    <property type="entry name" value="alpha/beta hydrolase"/>
    <property type="match status" value="1"/>
</dbReference>
<name>A0A852ZX00_9ACTN</name>
<evidence type="ECO:0000259" key="3">
    <source>
        <dbReference type="Pfam" id="PF12697"/>
    </source>
</evidence>
<comment type="caution">
    <text evidence="4">The sequence shown here is derived from an EMBL/GenBank/DDBJ whole genome shotgun (WGS) entry which is preliminary data.</text>
</comment>
<dbReference type="GO" id="GO:0016787">
    <property type="term" value="F:hydrolase activity"/>
    <property type="evidence" value="ECO:0007669"/>
    <property type="project" value="UniProtKB-KW"/>
</dbReference>
<dbReference type="RefSeq" id="WP_179814835.1">
    <property type="nucleotide sequence ID" value="NZ_JACBZD010000001.1"/>
</dbReference>
<organism evidence="4 5">
    <name type="scientific">Allostreptomyces psammosilenae</name>
    <dbReference type="NCBI Taxonomy" id="1892865"/>
    <lineage>
        <taxon>Bacteria</taxon>
        <taxon>Bacillati</taxon>
        <taxon>Actinomycetota</taxon>
        <taxon>Actinomycetes</taxon>
        <taxon>Kitasatosporales</taxon>
        <taxon>Streptomycetaceae</taxon>
        <taxon>Allostreptomyces</taxon>
    </lineage>
</organism>
<dbReference type="Pfam" id="PF12697">
    <property type="entry name" value="Abhydrolase_6"/>
    <property type="match status" value="1"/>
</dbReference>
<reference evidence="4 5" key="1">
    <citation type="submission" date="2020-07" db="EMBL/GenBank/DDBJ databases">
        <title>Sequencing the genomes of 1000 actinobacteria strains.</title>
        <authorList>
            <person name="Klenk H.-P."/>
        </authorList>
    </citation>
    <scope>NUCLEOTIDE SEQUENCE [LARGE SCALE GENOMIC DNA]</scope>
    <source>
        <strain evidence="4 5">DSM 42178</strain>
    </source>
</reference>